<name>A0AAW0RMY0_9HYPO</name>
<evidence type="ECO:0000313" key="2">
    <source>
        <dbReference type="EMBL" id="KAK8143400.1"/>
    </source>
</evidence>
<gene>
    <name evidence="2" type="ORF">G3M48_007294</name>
</gene>
<dbReference type="EMBL" id="JAAHCF010000517">
    <property type="protein sequence ID" value="KAK8143400.1"/>
    <property type="molecule type" value="Genomic_DNA"/>
</dbReference>
<evidence type="ECO:0000313" key="3">
    <source>
        <dbReference type="Proteomes" id="UP001397290"/>
    </source>
</evidence>
<feature type="chain" id="PRO_5043530608" evidence="1">
    <location>
        <begin position="20"/>
        <end position="108"/>
    </location>
</feature>
<proteinExistence type="predicted"/>
<accession>A0AAW0RMY0</accession>
<evidence type="ECO:0000256" key="1">
    <source>
        <dbReference type="SAM" id="SignalP"/>
    </source>
</evidence>
<keyword evidence="3" id="KW-1185">Reference proteome</keyword>
<comment type="caution">
    <text evidence="2">The sequence shown here is derived from an EMBL/GenBank/DDBJ whole genome shotgun (WGS) entry which is preliminary data.</text>
</comment>
<sequence>MRLTILSLVPLFSAASTIGDRDVTLMNNDPETVDVKDIPETAKLGVLGLRSSSQPKDGITPAARCPAGYPVYCEDYGTCCPSGTGKCCEKYCCYSRNAVCGADGYCYT</sequence>
<dbReference type="AlphaFoldDB" id="A0AAW0RMY0"/>
<dbReference type="Proteomes" id="UP001397290">
    <property type="component" value="Unassembled WGS sequence"/>
</dbReference>
<reference evidence="2 3" key="1">
    <citation type="submission" date="2020-02" db="EMBL/GenBank/DDBJ databases">
        <title>Comparative genomics of the hypocrealean fungal genus Beauvera.</title>
        <authorList>
            <person name="Showalter D.N."/>
            <person name="Bushley K.E."/>
            <person name="Rehner S.A."/>
        </authorList>
    </citation>
    <scope>NUCLEOTIDE SEQUENCE [LARGE SCALE GENOMIC DNA]</scope>
    <source>
        <strain evidence="2 3">ARSEF4384</strain>
    </source>
</reference>
<feature type="signal peptide" evidence="1">
    <location>
        <begin position="1"/>
        <end position="19"/>
    </location>
</feature>
<organism evidence="2 3">
    <name type="scientific">Beauveria asiatica</name>
    <dbReference type="NCBI Taxonomy" id="1069075"/>
    <lineage>
        <taxon>Eukaryota</taxon>
        <taxon>Fungi</taxon>
        <taxon>Dikarya</taxon>
        <taxon>Ascomycota</taxon>
        <taxon>Pezizomycotina</taxon>
        <taxon>Sordariomycetes</taxon>
        <taxon>Hypocreomycetidae</taxon>
        <taxon>Hypocreales</taxon>
        <taxon>Cordycipitaceae</taxon>
        <taxon>Beauveria</taxon>
    </lineage>
</organism>
<keyword evidence="1" id="KW-0732">Signal</keyword>
<protein>
    <submittedName>
        <fullName evidence="2">Uncharacterized protein</fullName>
    </submittedName>
</protein>